<evidence type="ECO:0000256" key="4">
    <source>
        <dbReference type="ARBA" id="ARBA00022622"/>
    </source>
</evidence>
<dbReference type="AlphaFoldDB" id="A0A1J0R7G8"/>
<reference evidence="11" key="1">
    <citation type="submission" date="2016-08" db="EMBL/GenBank/DDBJ databases">
        <title>VSG repertoire of Trypanosoma brucei EATRO 1125.</title>
        <authorList>
            <person name="Cross G.A."/>
        </authorList>
    </citation>
    <scope>NUCLEOTIDE SEQUENCE</scope>
    <source>
        <strain evidence="11">EATRO 1125</strain>
    </source>
</reference>
<evidence type="ECO:0000256" key="1">
    <source>
        <dbReference type="ARBA" id="ARBA00002523"/>
    </source>
</evidence>
<evidence type="ECO:0000256" key="5">
    <source>
        <dbReference type="ARBA" id="ARBA00022729"/>
    </source>
</evidence>
<keyword evidence="4" id="KW-0336">GPI-anchor</keyword>
<feature type="chain" id="PRO_5013017832" evidence="9">
    <location>
        <begin position="28"/>
        <end position="305"/>
    </location>
</feature>
<keyword evidence="7" id="KW-0325">Glycoprotein</keyword>
<evidence type="ECO:0000256" key="8">
    <source>
        <dbReference type="ARBA" id="ARBA00023288"/>
    </source>
</evidence>
<feature type="domain" description="Trypanosome variant surface glycoprotein B-type N-terminal" evidence="10">
    <location>
        <begin position="22"/>
        <end position="302"/>
    </location>
</feature>
<dbReference type="InterPro" id="IPR025932">
    <property type="entry name" value="Trypano_VSG_B_N_dom"/>
</dbReference>
<dbReference type="GO" id="GO:0098552">
    <property type="term" value="C:side of membrane"/>
    <property type="evidence" value="ECO:0007669"/>
    <property type="project" value="UniProtKB-KW"/>
</dbReference>
<comment type="function">
    <text evidence="1">VSG forms a coat on the surface of the parasite. The trypanosome evades the immune response of the host by expressing a series of antigenically distinct VSGs from an estimated 1000 VSG genes.</text>
</comment>
<dbReference type="VEuPathDB" id="TriTrypDB:Tb1125.11.18550"/>
<evidence type="ECO:0000256" key="6">
    <source>
        <dbReference type="ARBA" id="ARBA00023136"/>
    </source>
</evidence>
<protein>
    <submittedName>
        <fullName evidence="11">Variant surface glycoprotein 1125.1516</fullName>
    </submittedName>
</protein>
<keyword evidence="5 9" id="KW-0732">Signal</keyword>
<feature type="signal peptide" evidence="9">
    <location>
        <begin position="1"/>
        <end position="27"/>
    </location>
</feature>
<evidence type="ECO:0000256" key="7">
    <source>
        <dbReference type="ARBA" id="ARBA00023180"/>
    </source>
</evidence>
<organism evidence="11">
    <name type="scientific">Trypanosoma brucei</name>
    <dbReference type="NCBI Taxonomy" id="5691"/>
    <lineage>
        <taxon>Eukaryota</taxon>
        <taxon>Discoba</taxon>
        <taxon>Euglenozoa</taxon>
        <taxon>Kinetoplastea</taxon>
        <taxon>Metakinetoplastina</taxon>
        <taxon>Trypanosomatida</taxon>
        <taxon>Trypanosomatidae</taxon>
        <taxon>Trypanosoma</taxon>
    </lineage>
</organism>
<dbReference type="EMBL" id="KX699750">
    <property type="protein sequence ID" value="APD73706.1"/>
    <property type="molecule type" value="Genomic_DNA"/>
</dbReference>
<keyword evidence="6" id="KW-0472">Membrane</keyword>
<proteinExistence type="predicted"/>
<evidence type="ECO:0000256" key="3">
    <source>
        <dbReference type="ARBA" id="ARBA00022475"/>
    </source>
</evidence>
<keyword evidence="8" id="KW-0449">Lipoprotein</keyword>
<evidence type="ECO:0000256" key="9">
    <source>
        <dbReference type="SAM" id="SignalP"/>
    </source>
</evidence>
<name>A0A1J0R7G8_9TRYP</name>
<dbReference type="GO" id="GO:0005886">
    <property type="term" value="C:plasma membrane"/>
    <property type="evidence" value="ECO:0007669"/>
    <property type="project" value="UniProtKB-SubCell"/>
</dbReference>
<accession>A0A1J0R7G8</accession>
<dbReference type="VEuPathDB" id="TriTrypDB:Tb427_000077900"/>
<comment type="subcellular location">
    <subcellularLocation>
        <location evidence="2">Cell membrane</location>
        <topology evidence="2">Lipid-anchor</topology>
        <topology evidence="2">GPI-anchor</topology>
    </subcellularLocation>
</comment>
<sequence>MKIPMNYRPSRLTIALALFCSLTARLTEPTAPDAGVNSKLFNLLCEVLTAKAPTAAARDNNLKSAAQHTAMLVSLVSADKNALVMLKKPETQPPQPVELKGKLGTICAGTRRGDCEAAVEWAHAAEQKELLKLLQSATELWPLPGHLNETAAELAAAAVAADELMATEQTRKEISARLTVAQLGGQPGGAEFRIEGAATDRETACGKSASTARSGVSKALAAVALCVCASDSGNTGNKDCTPDEPGAVTFTKDHSSHSTLLNALMGKCTEHANAGQEATAEVLHRLTTTLASLLEEGHGNANARG</sequence>
<keyword evidence="3" id="KW-1003">Cell membrane</keyword>
<evidence type="ECO:0000313" key="11">
    <source>
        <dbReference type="EMBL" id="APD73706.1"/>
    </source>
</evidence>
<evidence type="ECO:0000256" key="2">
    <source>
        <dbReference type="ARBA" id="ARBA00004609"/>
    </source>
</evidence>
<evidence type="ECO:0000259" key="10">
    <source>
        <dbReference type="Pfam" id="PF13206"/>
    </source>
</evidence>
<dbReference type="Pfam" id="PF13206">
    <property type="entry name" value="VSG_B"/>
    <property type="match status" value="1"/>
</dbReference>